<gene>
    <name evidence="2" type="ORF">BEMITA_LOCUS6182</name>
</gene>
<evidence type="ECO:0000256" key="1">
    <source>
        <dbReference type="SAM" id="MobiDB-lite"/>
    </source>
</evidence>
<evidence type="ECO:0000313" key="2">
    <source>
        <dbReference type="EMBL" id="CAH0387129.1"/>
    </source>
</evidence>
<feature type="compositionally biased region" description="Basic and acidic residues" evidence="1">
    <location>
        <begin position="52"/>
        <end position="69"/>
    </location>
</feature>
<feature type="compositionally biased region" description="Polar residues" evidence="1">
    <location>
        <begin position="433"/>
        <end position="444"/>
    </location>
</feature>
<dbReference type="EMBL" id="OU963864">
    <property type="protein sequence ID" value="CAH0387129.1"/>
    <property type="molecule type" value="Genomic_DNA"/>
</dbReference>
<feature type="compositionally biased region" description="Polar residues" evidence="1">
    <location>
        <begin position="71"/>
        <end position="90"/>
    </location>
</feature>
<proteinExistence type="predicted"/>
<feature type="region of interest" description="Disordered" evidence="1">
    <location>
        <begin position="266"/>
        <end position="327"/>
    </location>
</feature>
<reference evidence="2" key="1">
    <citation type="submission" date="2021-12" db="EMBL/GenBank/DDBJ databases">
        <authorList>
            <person name="King R."/>
        </authorList>
    </citation>
    <scope>NUCLEOTIDE SEQUENCE</scope>
</reference>
<feature type="compositionally biased region" description="Low complexity" evidence="1">
    <location>
        <begin position="9"/>
        <end position="20"/>
    </location>
</feature>
<feature type="compositionally biased region" description="Pro residues" evidence="1">
    <location>
        <begin position="460"/>
        <end position="471"/>
    </location>
</feature>
<feature type="compositionally biased region" description="Polar residues" evidence="1">
    <location>
        <begin position="21"/>
        <end position="50"/>
    </location>
</feature>
<feature type="compositionally biased region" description="Low complexity" evidence="1">
    <location>
        <begin position="392"/>
        <end position="403"/>
    </location>
</feature>
<dbReference type="Proteomes" id="UP001152759">
    <property type="component" value="Chromosome 3"/>
</dbReference>
<feature type="region of interest" description="Disordered" evidence="1">
    <location>
        <begin position="236"/>
        <end position="255"/>
    </location>
</feature>
<evidence type="ECO:0000313" key="3">
    <source>
        <dbReference type="Proteomes" id="UP001152759"/>
    </source>
</evidence>
<dbReference type="AlphaFoldDB" id="A0A9P0A8R5"/>
<feature type="region of interest" description="Disordered" evidence="1">
    <location>
        <begin position="1"/>
        <end position="160"/>
    </location>
</feature>
<protein>
    <submittedName>
        <fullName evidence="2">Uncharacterized protein</fullName>
    </submittedName>
</protein>
<feature type="compositionally biased region" description="Polar residues" evidence="1">
    <location>
        <begin position="413"/>
        <end position="422"/>
    </location>
</feature>
<organism evidence="2 3">
    <name type="scientific">Bemisia tabaci</name>
    <name type="common">Sweetpotato whitefly</name>
    <name type="synonym">Aleurodes tabaci</name>
    <dbReference type="NCBI Taxonomy" id="7038"/>
    <lineage>
        <taxon>Eukaryota</taxon>
        <taxon>Metazoa</taxon>
        <taxon>Ecdysozoa</taxon>
        <taxon>Arthropoda</taxon>
        <taxon>Hexapoda</taxon>
        <taxon>Insecta</taxon>
        <taxon>Pterygota</taxon>
        <taxon>Neoptera</taxon>
        <taxon>Paraneoptera</taxon>
        <taxon>Hemiptera</taxon>
        <taxon>Sternorrhyncha</taxon>
        <taxon>Aleyrodoidea</taxon>
        <taxon>Aleyrodidae</taxon>
        <taxon>Aleyrodinae</taxon>
        <taxon>Bemisia</taxon>
    </lineage>
</organism>
<name>A0A9P0A8R5_BEMTA</name>
<accession>A0A9P0A8R5</accession>
<feature type="compositionally biased region" description="Basic and acidic residues" evidence="1">
    <location>
        <begin position="377"/>
        <end position="386"/>
    </location>
</feature>
<keyword evidence="3" id="KW-1185">Reference proteome</keyword>
<feature type="compositionally biased region" description="Pro residues" evidence="1">
    <location>
        <begin position="301"/>
        <end position="317"/>
    </location>
</feature>
<feature type="region of interest" description="Disordered" evidence="1">
    <location>
        <begin position="362"/>
        <end position="482"/>
    </location>
</feature>
<sequence>MNNELMEQTPPGEFGTPGTGRSSESDVNSGSEVTGVQNGSAPLRSSSCNGPETHDGISTHDFDSTERPDATPSTPTPLQTQGGEGTQTASPAYGTPQGTVAREIFQLEQRIRRSNSNDFPRPENDSPTPGKRARRRHSDGSLSSSSPSPQKRHWDRKAEAQEAFQIADKSAKVVEKLRNAFVKLRRKEKTYSWKDFMERDNPMLDELLENQQKLASIILGRAVRYESYHEDLILRDSGTQTSPVKSTPPPTDTPDVVVLEDDASANEDLNSQNNPWDGPEIIVPVQPSTSTAGVTAQGPQQVPPQPPPLPPPYPLQPPKQQRPKSSENDAVTLVNNAGGTEFLMMQFSKMIREEVTRAIDMRLGQPDKQMPSRQKGNKIEPTRPESQKQPATSPTSPRGEPSRPGGGGGYSETWQEVVTRNYQGVRGPRAETHPSSNTSTNNRFTPLGGGDNAKRRKPFPNLPPPQQPSPSTPGKRKKKGGR</sequence>